<dbReference type="RefSeq" id="WP_379848985.1">
    <property type="nucleotide sequence ID" value="NZ_JBHSMA010000009.1"/>
</dbReference>
<dbReference type="InterPro" id="IPR010496">
    <property type="entry name" value="AL/BT2_dom"/>
</dbReference>
<evidence type="ECO:0000259" key="1">
    <source>
        <dbReference type="Pfam" id="PF06439"/>
    </source>
</evidence>
<dbReference type="EMBL" id="JBHSMA010000009">
    <property type="protein sequence ID" value="MFC5411955.1"/>
    <property type="molecule type" value="Genomic_DNA"/>
</dbReference>
<comment type="caution">
    <text evidence="2">The sequence shown here is derived from an EMBL/GenBank/DDBJ whole genome shotgun (WGS) entry which is preliminary data.</text>
</comment>
<proteinExistence type="predicted"/>
<gene>
    <name evidence="2" type="ORF">ACFPMF_21705</name>
</gene>
<sequence>MKILPFRTIALAPLLFALPVLLGLSGSPQFDQPDNRRQSRQKGWEVLFDGQNLNKWQNATSDSIPYKGWQIENGTLSVTSGRIGGDIITRESFRNFELKLDFKLTESANSGIKYLVNRIKNAKTNTTSLMGIEYQLIDDFNYPEVKPDPNSTMSTGAVYLLYPPQNKTLLPAGQWNQVRIVVNGKRIEHWLNGKLLVRYERMSPDFQAKVAQSKFNDYPDYAKADSGRILLQDHGNHVYFRSILIKRLD</sequence>
<organism evidence="2 3">
    <name type="scientific">Larkinella bovis</name>
    <dbReference type="NCBI Taxonomy" id="683041"/>
    <lineage>
        <taxon>Bacteria</taxon>
        <taxon>Pseudomonadati</taxon>
        <taxon>Bacteroidota</taxon>
        <taxon>Cytophagia</taxon>
        <taxon>Cytophagales</taxon>
        <taxon>Spirosomataceae</taxon>
        <taxon>Larkinella</taxon>
    </lineage>
</organism>
<protein>
    <submittedName>
        <fullName evidence="2">DUF1080 domain-containing protein</fullName>
    </submittedName>
</protein>
<dbReference type="Proteomes" id="UP001596106">
    <property type="component" value="Unassembled WGS sequence"/>
</dbReference>
<evidence type="ECO:0000313" key="2">
    <source>
        <dbReference type="EMBL" id="MFC5411955.1"/>
    </source>
</evidence>
<dbReference type="Gene3D" id="2.60.120.560">
    <property type="entry name" value="Exo-inulinase, domain 1"/>
    <property type="match status" value="1"/>
</dbReference>
<accession>A0ABW0IEP5</accession>
<feature type="domain" description="3-keto-alpha-glucoside-1,2-lyase/3-keto-2-hydroxy-glucal hydratase" evidence="1">
    <location>
        <begin position="43"/>
        <end position="246"/>
    </location>
</feature>
<dbReference type="Pfam" id="PF06439">
    <property type="entry name" value="3keto-disac_hyd"/>
    <property type="match status" value="1"/>
</dbReference>
<reference evidence="3" key="1">
    <citation type="journal article" date="2019" name="Int. J. Syst. Evol. Microbiol.">
        <title>The Global Catalogue of Microorganisms (GCM) 10K type strain sequencing project: providing services to taxonomists for standard genome sequencing and annotation.</title>
        <authorList>
            <consortium name="The Broad Institute Genomics Platform"/>
            <consortium name="The Broad Institute Genome Sequencing Center for Infectious Disease"/>
            <person name="Wu L."/>
            <person name="Ma J."/>
        </authorList>
    </citation>
    <scope>NUCLEOTIDE SEQUENCE [LARGE SCALE GENOMIC DNA]</scope>
    <source>
        <strain evidence="3">CCUG 55250</strain>
    </source>
</reference>
<name>A0ABW0IEP5_9BACT</name>
<evidence type="ECO:0000313" key="3">
    <source>
        <dbReference type="Proteomes" id="UP001596106"/>
    </source>
</evidence>
<keyword evidence="3" id="KW-1185">Reference proteome</keyword>